<dbReference type="Proteomes" id="UP000241890">
    <property type="component" value="Unassembled WGS sequence"/>
</dbReference>
<dbReference type="EMBL" id="BEYU01000154">
    <property type="protein sequence ID" value="GBG33415.1"/>
    <property type="molecule type" value="Genomic_DNA"/>
</dbReference>
<dbReference type="PROSITE" id="PS00028">
    <property type="entry name" value="ZINC_FINGER_C2H2_1"/>
    <property type="match status" value="1"/>
</dbReference>
<evidence type="ECO:0000259" key="2">
    <source>
        <dbReference type="PROSITE" id="PS00028"/>
    </source>
</evidence>
<dbReference type="AlphaFoldDB" id="A0A2R5GS45"/>
<evidence type="ECO:0000256" key="1">
    <source>
        <dbReference type="SAM" id="MobiDB-lite"/>
    </source>
</evidence>
<feature type="region of interest" description="Disordered" evidence="1">
    <location>
        <begin position="302"/>
        <end position="376"/>
    </location>
</feature>
<dbReference type="InterPro" id="IPR013087">
    <property type="entry name" value="Znf_C2H2_type"/>
</dbReference>
<evidence type="ECO:0000313" key="3">
    <source>
        <dbReference type="EMBL" id="GBG33415.1"/>
    </source>
</evidence>
<protein>
    <recommendedName>
        <fullName evidence="2">C2H2-type domain-containing protein</fullName>
    </recommendedName>
</protein>
<proteinExistence type="predicted"/>
<feature type="compositionally biased region" description="Basic and acidic residues" evidence="1">
    <location>
        <begin position="155"/>
        <end position="166"/>
    </location>
</feature>
<gene>
    <name evidence="3" type="ORF">FCC1311_096382</name>
</gene>
<organism evidence="3 4">
    <name type="scientific">Hondaea fermentalgiana</name>
    <dbReference type="NCBI Taxonomy" id="2315210"/>
    <lineage>
        <taxon>Eukaryota</taxon>
        <taxon>Sar</taxon>
        <taxon>Stramenopiles</taxon>
        <taxon>Bigyra</taxon>
        <taxon>Labyrinthulomycetes</taxon>
        <taxon>Thraustochytrida</taxon>
        <taxon>Thraustochytriidae</taxon>
        <taxon>Hondaea</taxon>
    </lineage>
</organism>
<name>A0A2R5GS45_9STRA</name>
<accession>A0A2R5GS45</accession>
<feature type="region of interest" description="Disordered" evidence="1">
    <location>
        <begin position="155"/>
        <end position="197"/>
    </location>
</feature>
<feature type="compositionally biased region" description="Basic residues" evidence="1">
    <location>
        <begin position="305"/>
        <end position="321"/>
    </location>
</feature>
<sequence>MPQHSSQPCGGCGYQILRSQVSSMQRWGAACRYCARKGLTQEEHKAYLRQLEENDPKLALPPGGLGEVAKSAVEILARGEELSEEDVKKLALERVETAKAVKVDAPAGAGDQVEKLQCPFPKCKRVFILRGKLATHVVRIHRVELLNALTPYVEEMNRSSDSDSGRGRKRRAGLGSSSGESNRRTSSGPSSRRERSQYQMLDTAKLEYDLELPKQSHEHHLGFTLDNLVRWDDNSRTRLGLLPLQPPQGSGAFETGPHRMFRLAMQGNKVSQKWNMVLDDDEETVFGMTNAELCYQHAPQLGLGRRQRTKRAQARRKRARHGQGNGVGAHGGSSSSNSNNAAGGGGGGGDDGDANVSAAEDADDDSSTGTGGGDKFMTGLDMIRLLRPPPRQVFQCSLDGFSRSAFAHVRETSEDGCLYDLSGSRMADMAPRRMLPAPSRQPRPPSMSDLEETAWVTEAGRLMGVARRRRDPFFADGDPFEKIGLKPLSRKESVGIDRSEEPSVDVEARLEKLAPAKLSLLDAHRQLRAEKEKEQA</sequence>
<dbReference type="InParanoid" id="A0A2R5GS45"/>
<feature type="compositionally biased region" description="Low complexity" evidence="1">
    <location>
        <begin position="332"/>
        <end position="341"/>
    </location>
</feature>
<feature type="domain" description="C2H2-type" evidence="2">
    <location>
        <begin position="118"/>
        <end position="141"/>
    </location>
</feature>
<evidence type="ECO:0000313" key="4">
    <source>
        <dbReference type="Proteomes" id="UP000241890"/>
    </source>
</evidence>
<feature type="compositionally biased region" description="Low complexity" evidence="1">
    <location>
        <begin position="175"/>
        <end position="188"/>
    </location>
</feature>
<comment type="caution">
    <text evidence="3">The sequence shown here is derived from an EMBL/GenBank/DDBJ whole genome shotgun (WGS) entry which is preliminary data.</text>
</comment>
<keyword evidence="4" id="KW-1185">Reference proteome</keyword>
<reference evidence="3 4" key="1">
    <citation type="submission" date="2017-12" db="EMBL/GenBank/DDBJ databases">
        <title>Sequencing, de novo assembly and annotation of complete genome of a new Thraustochytrid species, strain FCC1311.</title>
        <authorList>
            <person name="Sedici K."/>
            <person name="Godart F."/>
            <person name="Aiese Cigliano R."/>
            <person name="Sanseverino W."/>
            <person name="Barakat M."/>
            <person name="Ortet P."/>
            <person name="Marechal E."/>
            <person name="Cagnac O."/>
            <person name="Amato A."/>
        </authorList>
    </citation>
    <scope>NUCLEOTIDE SEQUENCE [LARGE SCALE GENOMIC DNA]</scope>
</reference>